<dbReference type="AlphaFoldDB" id="A0A179D1N2"/>
<dbReference type="RefSeq" id="WP_064318013.1">
    <property type="nucleotide sequence ID" value="NZ_JACI01000001.1"/>
</dbReference>
<sequence>MTQFYNGKACAKKIFGKCVDHYRTTKSDTFIYNHETNSTKTFDLWEYSPNKNEKIVLGKDLEPQTKAKNVSLETVSITGSDTNPNSGTVNIKLTPTISEQDKNKIVDSGQVVGKLDTTVENFDANKLGELEMPTIKTHLADINLPQASLYKINPEVTNGYIVETDSKFTDRRKWLSSDYMFEQLRYNHDNVHKRLGDGFYEQRLINEQINQLTGRRFIEGYTNDLEQYQALMNSGVKYAKQFNLAVGVGLTAKQMSELTTRYGLAGQ</sequence>
<dbReference type="PATRIC" id="fig|1261658.3.peg.317"/>
<protein>
    <submittedName>
        <fullName evidence="1">Uncharacterized protein</fullName>
    </submittedName>
</protein>
<evidence type="ECO:0000313" key="2">
    <source>
        <dbReference type="Proteomes" id="UP000078358"/>
    </source>
</evidence>
<accession>A0A179D1N2</accession>
<reference evidence="1 2" key="1">
    <citation type="submission" date="2014-01" db="EMBL/GenBank/DDBJ databases">
        <authorList>
            <person name="Zuccon D."/>
        </authorList>
    </citation>
    <scope>NUCLEOTIDE SEQUENCE [LARGE SCALE GENOMIC DNA]</scope>
    <source>
        <strain evidence="1 2">Y31</strain>
    </source>
</reference>
<evidence type="ECO:0000313" key="1">
    <source>
        <dbReference type="EMBL" id="OAQ15800.1"/>
    </source>
</evidence>
<gene>
    <name evidence="1" type="ORF">F480_01560</name>
</gene>
<name>A0A179D1N2_BIBTR</name>
<dbReference type="Proteomes" id="UP000078358">
    <property type="component" value="Unassembled WGS sequence"/>
</dbReference>
<organism evidence="1 2">
    <name type="scientific">Bibersteinia trehalosi Y31</name>
    <dbReference type="NCBI Taxonomy" id="1261658"/>
    <lineage>
        <taxon>Bacteria</taxon>
        <taxon>Pseudomonadati</taxon>
        <taxon>Pseudomonadota</taxon>
        <taxon>Gammaproteobacteria</taxon>
        <taxon>Pasteurellales</taxon>
        <taxon>Pasteurellaceae</taxon>
        <taxon>Bibersteinia</taxon>
    </lineage>
</organism>
<dbReference type="EMBL" id="JACI01000001">
    <property type="protein sequence ID" value="OAQ15800.1"/>
    <property type="molecule type" value="Genomic_DNA"/>
</dbReference>
<proteinExistence type="predicted"/>
<comment type="caution">
    <text evidence="1">The sequence shown here is derived from an EMBL/GenBank/DDBJ whole genome shotgun (WGS) entry which is preliminary data.</text>
</comment>